<proteinExistence type="predicted"/>
<feature type="non-terminal residue" evidence="2">
    <location>
        <position position="59"/>
    </location>
</feature>
<gene>
    <name evidence="2" type="ORF">METZ01_LOCUS460604</name>
</gene>
<dbReference type="AlphaFoldDB" id="A0A383AJL9"/>
<protein>
    <submittedName>
        <fullName evidence="2">Uncharacterized protein</fullName>
    </submittedName>
</protein>
<dbReference type="EMBL" id="UINC01192548">
    <property type="protein sequence ID" value="SVE07750.1"/>
    <property type="molecule type" value="Genomic_DNA"/>
</dbReference>
<organism evidence="2">
    <name type="scientific">marine metagenome</name>
    <dbReference type="NCBI Taxonomy" id="408172"/>
    <lineage>
        <taxon>unclassified sequences</taxon>
        <taxon>metagenomes</taxon>
        <taxon>ecological metagenomes</taxon>
    </lineage>
</organism>
<feature type="compositionally biased region" description="Gly residues" evidence="1">
    <location>
        <begin position="1"/>
        <end position="10"/>
    </location>
</feature>
<evidence type="ECO:0000256" key="1">
    <source>
        <dbReference type="SAM" id="MobiDB-lite"/>
    </source>
</evidence>
<name>A0A383AJL9_9ZZZZ</name>
<sequence>MDGGSIAGGGKKFHNEISPLGMRDQRTRTTKDVGLTVQALDREISSVSTRFLCRKHSKE</sequence>
<feature type="region of interest" description="Disordered" evidence="1">
    <location>
        <begin position="1"/>
        <end position="29"/>
    </location>
</feature>
<reference evidence="2" key="1">
    <citation type="submission" date="2018-05" db="EMBL/GenBank/DDBJ databases">
        <authorList>
            <person name="Lanie J.A."/>
            <person name="Ng W.-L."/>
            <person name="Kazmierczak K.M."/>
            <person name="Andrzejewski T.M."/>
            <person name="Davidsen T.M."/>
            <person name="Wayne K.J."/>
            <person name="Tettelin H."/>
            <person name="Glass J.I."/>
            <person name="Rusch D."/>
            <person name="Podicherti R."/>
            <person name="Tsui H.-C.T."/>
            <person name="Winkler M.E."/>
        </authorList>
    </citation>
    <scope>NUCLEOTIDE SEQUENCE</scope>
</reference>
<accession>A0A383AJL9</accession>
<evidence type="ECO:0000313" key="2">
    <source>
        <dbReference type="EMBL" id="SVE07750.1"/>
    </source>
</evidence>